<feature type="transmembrane region" description="Helical" evidence="14">
    <location>
        <begin position="430"/>
        <end position="451"/>
    </location>
</feature>
<evidence type="ECO:0000256" key="6">
    <source>
        <dbReference type="ARBA" id="ARBA00022824"/>
    </source>
</evidence>
<evidence type="ECO:0000256" key="1">
    <source>
        <dbReference type="ARBA" id="ARBA00004477"/>
    </source>
</evidence>
<feature type="transmembrane region" description="Helical" evidence="14">
    <location>
        <begin position="335"/>
        <end position="354"/>
    </location>
</feature>
<evidence type="ECO:0000256" key="5">
    <source>
        <dbReference type="ARBA" id="ARBA00022692"/>
    </source>
</evidence>
<evidence type="ECO:0000256" key="14">
    <source>
        <dbReference type="SAM" id="Phobius"/>
    </source>
</evidence>
<evidence type="ECO:0000256" key="9">
    <source>
        <dbReference type="ARBA" id="ARBA00023315"/>
    </source>
</evidence>
<reference evidence="15 16" key="1">
    <citation type="journal article" date="2008" name="PLoS Genet.">
        <title>Genomic islands in the pathogenic filamentous fungus Aspergillus fumigatus.</title>
        <authorList>
            <person name="Fedorova N.D."/>
            <person name="Khaldi N."/>
            <person name="Joardar V.S."/>
            <person name="Maiti R."/>
            <person name="Amedeo P."/>
            <person name="Anderson M.J."/>
            <person name="Crabtree J."/>
            <person name="Silva J.C."/>
            <person name="Badger J.H."/>
            <person name="Albarraq A."/>
            <person name="Angiuoli S."/>
            <person name="Bussey H."/>
            <person name="Bowyer P."/>
            <person name="Cotty P.J."/>
            <person name="Dyer P.S."/>
            <person name="Egan A."/>
            <person name="Galens K."/>
            <person name="Fraser-Liggett C.M."/>
            <person name="Haas B.J."/>
            <person name="Inman J.M."/>
            <person name="Kent R."/>
            <person name="Lemieux S."/>
            <person name="Malavazi I."/>
            <person name="Orvis J."/>
            <person name="Roemer T."/>
            <person name="Ronning C.M."/>
            <person name="Sundaram J.P."/>
            <person name="Sutton G."/>
            <person name="Turner G."/>
            <person name="Venter J.C."/>
            <person name="White O.R."/>
            <person name="Whitty B.R."/>
            <person name="Youngman P."/>
            <person name="Wolfe K.H."/>
            <person name="Goldman G.H."/>
            <person name="Wortman J.R."/>
            <person name="Jiang B."/>
            <person name="Denning D.W."/>
            <person name="Nierman W.C."/>
        </authorList>
    </citation>
    <scope>NUCLEOTIDE SEQUENCE [LARGE SCALE GENOMIC DNA]</scope>
    <source>
        <strain evidence="16">ATCC 1007 / CBS 513.65 / DSM 816 / NCTC 3887 / NRRL 1</strain>
    </source>
</reference>
<evidence type="ECO:0000256" key="7">
    <source>
        <dbReference type="ARBA" id="ARBA00022989"/>
    </source>
</evidence>
<comment type="subcellular location">
    <subcellularLocation>
        <location evidence="1 11">Endoplasmic reticulum membrane</location>
        <topology evidence="1 11">Multi-pass membrane protein</topology>
    </subcellularLocation>
</comment>
<evidence type="ECO:0000256" key="2">
    <source>
        <dbReference type="ARBA" id="ARBA00005189"/>
    </source>
</evidence>
<keyword evidence="9 11" id="KW-0012">Acyltransferase</keyword>
<keyword evidence="16" id="KW-1185">Reference proteome</keyword>
<comment type="pathway">
    <text evidence="2">Lipid metabolism.</text>
</comment>
<dbReference type="Pfam" id="PF03062">
    <property type="entry name" value="MBOAT"/>
    <property type="match status" value="1"/>
</dbReference>
<name>A1CSQ0_ASPCL</name>
<evidence type="ECO:0000256" key="13">
    <source>
        <dbReference type="SAM" id="MobiDB-lite"/>
    </source>
</evidence>
<keyword evidence="6 11" id="KW-0256">Endoplasmic reticulum</keyword>
<feature type="compositionally biased region" description="Low complexity" evidence="13">
    <location>
        <begin position="1"/>
        <end position="15"/>
    </location>
</feature>
<dbReference type="PIRSF" id="PIRSF000439">
    <property type="entry name" value="Oat_ACAT_DAG_ARE"/>
    <property type="match status" value="1"/>
</dbReference>
<feature type="transmembrane region" description="Helical" evidence="14">
    <location>
        <begin position="173"/>
        <end position="195"/>
    </location>
</feature>
<evidence type="ECO:0000256" key="8">
    <source>
        <dbReference type="ARBA" id="ARBA00023136"/>
    </source>
</evidence>
<keyword evidence="8 11" id="KW-0472">Membrane</keyword>
<evidence type="ECO:0000256" key="4">
    <source>
        <dbReference type="ARBA" id="ARBA00022679"/>
    </source>
</evidence>
<dbReference type="GO" id="GO:0019432">
    <property type="term" value="P:triglyceride biosynthetic process"/>
    <property type="evidence" value="ECO:0007669"/>
    <property type="project" value="TreeGrafter"/>
</dbReference>
<dbReference type="GeneID" id="4700081"/>
<dbReference type="PANTHER" id="PTHR10408:SF7">
    <property type="entry name" value="DIACYLGLYCEROL O-ACYLTRANSFERASE 1"/>
    <property type="match status" value="1"/>
</dbReference>
<dbReference type="PANTHER" id="PTHR10408">
    <property type="entry name" value="STEROL O-ACYLTRANSFERASE"/>
    <property type="match status" value="1"/>
</dbReference>
<dbReference type="RefSeq" id="XP_001267763.1">
    <property type="nucleotide sequence ID" value="XM_001267762.1"/>
</dbReference>
<feature type="transmembrane region" description="Helical" evidence="14">
    <location>
        <begin position="113"/>
        <end position="134"/>
    </location>
</feature>
<feature type="transmembrane region" description="Helical" evidence="14">
    <location>
        <begin position="397"/>
        <end position="418"/>
    </location>
</feature>
<dbReference type="eggNOG" id="KOG0380">
    <property type="taxonomic scope" value="Eukaryota"/>
</dbReference>
<gene>
    <name evidence="15" type="ORF">ACLA_080210</name>
</gene>
<evidence type="ECO:0000256" key="11">
    <source>
        <dbReference type="PIRNR" id="PIRNR000439"/>
    </source>
</evidence>
<feature type="transmembrane region" description="Helical" evidence="14">
    <location>
        <begin position="73"/>
        <end position="92"/>
    </location>
</feature>
<dbReference type="GO" id="GO:0004144">
    <property type="term" value="F:diacylglycerol O-acyltransferase activity"/>
    <property type="evidence" value="ECO:0007669"/>
    <property type="project" value="UniProtKB-ARBA"/>
</dbReference>
<keyword evidence="4 11" id="KW-0808">Transferase</keyword>
<sequence length="499" mass="56224">MSASETTSSSTGAASTKREESTTSRQAGNGAVRNSTGTTKGKRRSKYRHVAAYHSQLRNSSLSRDSDVTTSFLGFRNLMVIVLVAMNLRLIIENFMKYGVLICIKCHDYRKQDVVLGSILFALVPCHLFVAYIIELAAAQQAKHNTGRKKKDLSVEDTEREQQAFRATWRYTAFFHTVNATLCLAVTSFVVYFYINHPGIGTLCELHAIIVWLKNCSYAFTNRDLRQAMLNPSSESALPEIYSSCPYPQNITLGNLTYFWLAPTLLYQPVYPRSSHIRWSFVAKRLAEFFGLAVFIWLLSAQYAAPVLRNSIDKIAVMDIASILERVMKLSTISLVIWLAGFFALFQALLNALAEVMRFGDREFYTDWWNSPSLGAYWRSWNRPVYLFMKRHVFSPLIGRGWSPFTASFMVFFLSAILHEMLVGIPTHNLIGVAFAGMMFQLPLIAVTAPFEKVNDALGTITGNSIFWVSFCLVGQPLGALLYFFAWQAKYGSVSKIGV</sequence>
<organism evidence="15 16">
    <name type="scientific">Aspergillus clavatus (strain ATCC 1007 / CBS 513.65 / DSM 816 / NCTC 3887 / NRRL 1 / QM 1276 / 107)</name>
    <dbReference type="NCBI Taxonomy" id="344612"/>
    <lineage>
        <taxon>Eukaryota</taxon>
        <taxon>Fungi</taxon>
        <taxon>Dikarya</taxon>
        <taxon>Ascomycota</taxon>
        <taxon>Pezizomycotina</taxon>
        <taxon>Eurotiomycetes</taxon>
        <taxon>Eurotiomycetidae</taxon>
        <taxon>Eurotiales</taxon>
        <taxon>Aspergillaceae</taxon>
        <taxon>Aspergillus</taxon>
        <taxon>Aspergillus subgen. Fumigati</taxon>
    </lineage>
</organism>
<protein>
    <recommendedName>
        <fullName evidence="11">O-acyltransferase</fullName>
    </recommendedName>
</protein>
<feature type="transmembrane region" description="Helical" evidence="14">
    <location>
        <begin position="463"/>
        <end position="486"/>
    </location>
</feature>
<evidence type="ECO:0000256" key="10">
    <source>
        <dbReference type="ARBA" id="ARBA00023568"/>
    </source>
</evidence>
<keyword evidence="5 14" id="KW-0812">Transmembrane</keyword>
<comment type="function">
    <text evidence="10">Sterol O-acyltransferase that catalyzes the formation of stery esters.</text>
</comment>
<dbReference type="AlphaFoldDB" id="A1CSQ0"/>
<feature type="compositionally biased region" description="Polar residues" evidence="13">
    <location>
        <begin position="23"/>
        <end position="39"/>
    </location>
</feature>
<evidence type="ECO:0000256" key="3">
    <source>
        <dbReference type="ARBA" id="ARBA00009010"/>
    </source>
</evidence>
<dbReference type="STRING" id="344612.A1CSQ0"/>
<proteinExistence type="inferred from homology"/>
<keyword evidence="7 14" id="KW-1133">Transmembrane helix</keyword>
<evidence type="ECO:0000313" key="15">
    <source>
        <dbReference type="EMBL" id="EAW06337.1"/>
    </source>
</evidence>
<dbReference type="OMA" id="RCHDYRR"/>
<dbReference type="VEuPathDB" id="FungiDB:ACLA_080210"/>
<dbReference type="Proteomes" id="UP000006701">
    <property type="component" value="Unassembled WGS sequence"/>
</dbReference>
<dbReference type="InterPro" id="IPR004299">
    <property type="entry name" value="MBOAT_fam"/>
</dbReference>
<feature type="active site" evidence="12">
    <location>
        <position position="419"/>
    </location>
</feature>
<dbReference type="KEGG" id="act:ACLA_080210"/>
<dbReference type="OrthoDB" id="10039049at2759"/>
<dbReference type="InterPro" id="IPR014371">
    <property type="entry name" value="Oat_ACAT_DAG_ARE"/>
</dbReference>
<evidence type="ECO:0000256" key="12">
    <source>
        <dbReference type="PIRSR" id="PIRSR000439-1"/>
    </source>
</evidence>
<dbReference type="GO" id="GO:0005789">
    <property type="term" value="C:endoplasmic reticulum membrane"/>
    <property type="evidence" value="ECO:0007669"/>
    <property type="project" value="UniProtKB-SubCell"/>
</dbReference>
<dbReference type="HOGENOM" id="CLU_018190_3_0_1"/>
<feature type="region of interest" description="Disordered" evidence="13">
    <location>
        <begin position="1"/>
        <end position="47"/>
    </location>
</feature>
<evidence type="ECO:0000313" key="16">
    <source>
        <dbReference type="Proteomes" id="UP000006701"/>
    </source>
</evidence>
<feature type="transmembrane region" description="Helical" evidence="14">
    <location>
        <begin position="286"/>
        <end position="305"/>
    </location>
</feature>
<accession>A1CSQ0</accession>
<dbReference type="EMBL" id="DS027060">
    <property type="protein sequence ID" value="EAW06337.1"/>
    <property type="molecule type" value="Genomic_DNA"/>
</dbReference>
<comment type="similarity">
    <text evidence="3 11">Belongs to the membrane-bound acyltransferase family. Sterol o-acyltransferase subfamily.</text>
</comment>